<dbReference type="InterPro" id="IPR050261">
    <property type="entry name" value="FrsA_esterase"/>
</dbReference>
<reference evidence="4 5" key="1">
    <citation type="journal article" date="2014" name="Int. J. Syst. Evol. Microbiol.">
        <title>Solimonas terrae sp. nov., isolated from soil.</title>
        <authorList>
            <person name="Kim S.J."/>
            <person name="Moon J.Y."/>
            <person name="Weon H.Y."/>
            <person name="Ahn J.H."/>
            <person name="Chen W.M."/>
            <person name="Kwon S.W."/>
        </authorList>
    </citation>
    <scope>NUCLEOTIDE SEQUENCE [LARGE SCALE GENOMIC DNA]</scope>
    <source>
        <strain evidence="4 5">KIS83-12</strain>
    </source>
</reference>
<dbReference type="AlphaFoldDB" id="A0A6M2BT18"/>
<dbReference type="InterPro" id="IPR029058">
    <property type="entry name" value="AB_hydrolase_fold"/>
</dbReference>
<dbReference type="SUPFAM" id="SSF53474">
    <property type="entry name" value="alpha/beta-Hydrolases"/>
    <property type="match status" value="1"/>
</dbReference>
<dbReference type="Gene3D" id="3.40.50.1820">
    <property type="entry name" value="alpha/beta hydrolase"/>
    <property type="match status" value="1"/>
</dbReference>
<dbReference type="PANTHER" id="PTHR22946:SF9">
    <property type="entry name" value="POLYKETIDE TRANSFERASE AF380"/>
    <property type="match status" value="1"/>
</dbReference>
<evidence type="ECO:0000313" key="4">
    <source>
        <dbReference type="EMBL" id="NGY05756.1"/>
    </source>
</evidence>
<feature type="chain" id="PRO_5027033676" evidence="2">
    <location>
        <begin position="29"/>
        <end position="402"/>
    </location>
</feature>
<keyword evidence="1" id="KW-0378">Hydrolase</keyword>
<evidence type="ECO:0000256" key="1">
    <source>
        <dbReference type="ARBA" id="ARBA00022801"/>
    </source>
</evidence>
<evidence type="ECO:0000313" key="5">
    <source>
        <dbReference type="Proteomes" id="UP000472676"/>
    </source>
</evidence>
<gene>
    <name evidence="4" type="ORF">G7Y85_13360</name>
</gene>
<feature type="domain" description="PET hydrolase/cutinase-like" evidence="3">
    <location>
        <begin position="163"/>
        <end position="357"/>
    </location>
</feature>
<dbReference type="Proteomes" id="UP000472676">
    <property type="component" value="Unassembled WGS sequence"/>
</dbReference>
<feature type="signal peptide" evidence="2">
    <location>
        <begin position="1"/>
        <end position="28"/>
    </location>
</feature>
<dbReference type="PANTHER" id="PTHR22946">
    <property type="entry name" value="DIENELACTONE HYDROLASE DOMAIN-CONTAINING PROTEIN-RELATED"/>
    <property type="match status" value="1"/>
</dbReference>
<sequence>MPKNKRFRSAICGCLAAMIVVLSACGSAAPDNGDALATWPDWQTGENPPPAPSEVEAVITNVDALASVLPTAAVARLFDPIVLGTTVRDLTDPELIAFTVRATLAQLHDGSRLDQVYNWYGNPYYNDKVALVPVHFENRYGTSLYGEIVLPKRAAVPPGAGPFPTILALEGVNTNVAMYRWWHQAFADAGYLVFAFDFAGQGHSGDRVEGDAGTNISDSEDALTYLLDQSPVRSVIDRQCVGVIGHSLGAITTLGLQAVEPRLHAAVAAAPISEQSAPFDDNPIPTMIQTGDYDGPVAPIPLVNPAVVRPVYEKLEGDRAFIVSEASSHAQWTNYPLLPTAEWGFDIAGTYSVAWMDYELRHDPAALTVLRSAHPHLSYLWDSETRIDDQVTVMRGDGPTLQ</sequence>
<dbReference type="PROSITE" id="PS51257">
    <property type="entry name" value="PROKAR_LIPOPROTEIN"/>
    <property type="match status" value="1"/>
</dbReference>
<dbReference type="RefSeq" id="WP_166257858.1">
    <property type="nucleotide sequence ID" value="NZ_JAAMOW010000006.1"/>
</dbReference>
<evidence type="ECO:0000256" key="2">
    <source>
        <dbReference type="SAM" id="SignalP"/>
    </source>
</evidence>
<evidence type="ECO:0000259" key="3">
    <source>
        <dbReference type="Pfam" id="PF12740"/>
    </source>
</evidence>
<accession>A0A6M2BT18</accession>
<dbReference type="EMBL" id="JAAMOW010000006">
    <property type="protein sequence ID" value="NGY05756.1"/>
    <property type="molecule type" value="Genomic_DNA"/>
</dbReference>
<dbReference type="InterPro" id="IPR041127">
    <property type="entry name" value="PET_hydrolase/cutinase-like"/>
</dbReference>
<keyword evidence="5" id="KW-1185">Reference proteome</keyword>
<dbReference type="Pfam" id="PF12740">
    <property type="entry name" value="PETase"/>
    <property type="match status" value="1"/>
</dbReference>
<keyword evidence="2" id="KW-0732">Signal</keyword>
<proteinExistence type="predicted"/>
<comment type="caution">
    <text evidence="4">The sequence shown here is derived from an EMBL/GenBank/DDBJ whole genome shotgun (WGS) entry which is preliminary data.</text>
</comment>
<name>A0A6M2BT18_9GAMM</name>
<organism evidence="4 5">
    <name type="scientific">Solimonas terrae</name>
    <dbReference type="NCBI Taxonomy" id="1396819"/>
    <lineage>
        <taxon>Bacteria</taxon>
        <taxon>Pseudomonadati</taxon>
        <taxon>Pseudomonadota</taxon>
        <taxon>Gammaproteobacteria</taxon>
        <taxon>Nevskiales</taxon>
        <taxon>Nevskiaceae</taxon>
        <taxon>Solimonas</taxon>
    </lineage>
</organism>
<dbReference type="GO" id="GO:0052689">
    <property type="term" value="F:carboxylic ester hydrolase activity"/>
    <property type="evidence" value="ECO:0007669"/>
    <property type="project" value="UniProtKB-ARBA"/>
</dbReference>
<protein>
    <submittedName>
        <fullName evidence="4">Prolyl oligopeptidase family serine peptidase</fullName>
    </submittedName>
</protein>